<dbReference type="GO" id="GO:0016020">
    <property type="term" value="C:membrane"/>
    <property type="evidence" value="ECO:0007669"/>
    <property type="project" value="UniProtKB-SubCell"/>
</dbReference>
<accession>A0AAV7DYR0</accession>
<evidence type="ECO:0000256" key="5">
    <source>
        <dbReference type="ARBA" id="ARBA00023136"/>
    </source>
</evidence>
<keyword evidence="5 6" id="KW-0472">Membrane</keyword>
<dbReference type="InterPro" id="IPR044991">
    <property type="entry name" value="TET_plant"/>
</dbReference>
<evidence type="ECO:0000256" key="1">
    <source>
        <dbReference type="ARBA" id="ARBA00004370"/>
    </source>
</evidence>
<dbReference type="Proteomes" id="UP000825729">
    <property type="component" value="Unassembled WGS sequence"/>
</dbReference>
<dbReference type="PANTHER" id="PTHR32191">
    <property type="entry name" value="TETRASPANIN-8-RELATED"/>
    <property type="match status" value="1"/>
</dbReference>
<comment type="caution">
    <text evidence="7">The sequence shown here is derived from an EMBL/GenBank/DDBJ whole genome shotgun (WGS) entry which is preliminary data.</text>
</comment>
<organism evidence="7 8">
    <name type="scientific">Aristolochia fimbriata</name>
    <name type="common">White veined hardy Dutchman's pipe vine</name>
    <dbReference type="NCBI Taxonomy" id="158543"/>
    <lineage>
        <taxon>Eukaryota</taxon>
        <taxon>Viridiplantae</taxon>
        <taxon>Streptophyta</taxon>
        <taxon>Embryophyta</taxon>
        <taxon>Tracheophyta</taxon>
        <taxon>Spermatophyta</taxon>
        <taxon>Magnoliopsida</taxon>
        <taxon>Magnoliidae</taxon>
        <taxon>Piperales</taxon>
        <taxon>Aristolochiaceae</taxon>
        <taxon>Aristolochia</taxon>
    </lineage>
</organism>
<evidence type="ECO:0000256" key="4">
    <source>
        <dbReference type="ARBA" id="ARBA00022989"/>
    </source>
</evidence>
<comment type="subcellular location">
    <subcellularLocation>
        <location evidence="1">Membrane</location>
    </subcellularLocation>
</comment>
<evidence type="ECO:0000256" key="2">
    <source>
        <dbReference type="ARBA" id="ARBA00006840"/>
    </source>
</evidence>
<gene>
    <name evidence="7" type="ORF">H6P81_016969</name>
</gene>
<protein>
    <recommendedName>
        <fullName evidence="9">Tetraspanin-10</fullName>
    </recommendedName>
</protein>
<proteinExistence type="inferred from homology"/>
<evidence type="ECO:0000313" key="8">
    <source>
        <dbReference type="Proteomes" id="UP000825729"/>
    </source>
</evidence>
<sequence length="170" mass="19005">MFSGSSSFRICAKLRMAGSGWKSKMEFAYSSPVYSEVNNNQSWKGYKSCSLKSGVCDELVERFENLEMVTTILSPVEAGCCRPPYECGYPAINASFYNLTVESGSRNNDCKLYKNSPAVKCYDCDQCKGGVLKNLQEQWLFSTLWILIVTLIVIIASGCVGVYARPRHLR</sequence>
<evidence type="ECO:0008006" key="9">
    <source>
        <dbReference type="Google" id="ProtNLM"/>
    </source>
</evidence>
<dbReference type="AlphaFoldDB" id="A0AAV7DYR0"/>
<keyword evidence="8" id="KW-1185">Reference proteome</keyword>
<keyword evidence="3 6" id="KW-0812">Transmembrane</keyword>
<reference evidence="7 8" key="1">
    <citation type="submission" date="2021-07" db="EMBL/GenBank/DDBJ databases">
        <title>The Aristolochia fimbriata genome: insights into angiosperm evolution, floral development and chemical biosynthesis.</title>
        <authorList>
            <person name="Jiao Y."/>
        </authorList>
    </citation>
    <scope>NUCLEOTIDE SEQUENCE [LARGE SCALE GENOMIC DNA]</scope>
    <source>
        <strain evidence="7">IBCAS-2021</strain>
        <tissue evidence="7">Leaf</tissue>
    </source>
</reference>
<evidence type="ECO:0000256" key="3">
    <source>
        <dbReference type="ARBA" id="ARBA00022692"/>
    </source>
</evidence>
<comment type="similarity">
    <text evidence="2">Belongs to the tetraspanin (TM4SF) family.</text>
</comment>
<dbReference type="EMBL" id="JAINDJ010000007">
    <property type="protein sequence ID" value="KAG9441115.1"/>
    <property type="molecule type" value="Genomic_DNA"/>
</dbReference>
<dbReference type="GO" id="GO:0009734">
    <property type="term" value="P:auxin-activated signaling pathway"/>
    <property type="evidence" value="ECO:0007669"/>
    <property type="project" value="InterPro"/>
</dbReference>
<name>A0AAV7DYR0_ARIFI</name>
<feature type="transmembrane region" description="Helical" evidence="6">
    <location>
        <begin position="139"/>
        <end position="164"/>
    </location>
</feature>
<evidence type="ECO:0000256" key="6">
    <source>
        <dbReference type="SAM" id="Phobius"/>
    </source>
</evidence>
<evidence type="ECO:0000313" key="7">
    <source>
        <dbReference type="EMBL" id="KAG9441115.1"/>
    </source>
</evidence>
<keyword evidence="4 6" id="KW-1133">Transmembrane helix</keyword>